<evidence type="ECO:0000313" key="3">
    <source>
        <dbReference type="Proteomes" id="UP000264820"/>
    </source>
</evidence>
<sequence>ERASRGSSARRTPVGATPIKRARGGIRTRRSHLASPAKGRPKSTPRGGGRKLMFETACWEEPEREATPRGGGSNVATSPEADARAEAGVNGPAIFHALVKAELSYSLRNLSPRSIRSDPCTLACLLVVPQHSGKRQTTCNQIKYIFKRKKLQLWKHTVF</sequence>
<feature type="region of interest" description="Disordered" evidence="1">
    <location>
        <begin position="1"/>
        <end position="84"/>
    </location>
</feature>
<dbReference type="Ensembl" id="ENSHCOT00000010647.1">
    <property type="protein sequence ID" value="ENSHCOP00000018677.1"/>
    <property type="gene ID" value="ENSHCOG00000003411.1"/>
</dbReference>
<proteinExistence type="predicted"/>
<evidence type="ECO:0000313" key="2">
    <source>
        <dbReference type="Ensembl" id="ENSHCOP00000018677.1"/>
    </source>
</evidence>
<feature type="compositionally biased region" description="Basic residues" evidence="1">
    <location>
        <begin position="20"/>
        <end position="32"/>
    </location>
</feature>
<dbReference type="AlphaFoldDB" id="A0A3Q2YYD9"/>
<reference evidence="2" key="1">
    <citation type="submission" date="2025-08" db="UniProtKB">
        <authorList>
            <consortium name="Ensembl"/>
        </authorList>
    </citation>
    <scope>IDENTIFICATION</scope>
</reference>
<organism evidence="2 3">
    <name type="scientific">Hippocampus comes</name>
    <name type="common">Tiger tail seahorse</name>
    <dbReference type="NCBI Taxonomy" id="109280"/>
    <lineage>
        <taxon>Eukaryota</taxon>
        <taxon>Metazoa</taxon>
        <taxon>Chordata</taxon>
        <taxon>Craniata</taxon>
        <taxon>Vertebrata</taxon>
        <taxon>Euteleostomi</taxon>
        <taxon>Actinopterygii</taxon>
        <taxon>Neopterygii</taxon>
        <taxon>Teleostei</taxon>
        <taxon>Neoteleostei</taxon>
        <taxon>Acanthomorphata</taxon>
        <taxon>Syngnathiaria</taxon>
        <taxon>Syngnathiformes</taxon>
        <taxon>Syngnathoidei</taxon>
        <taxon>Syngnathidae</taxon>
        <taxon>Hippocampus</taxon>
    </lineage>
</organism>
<evidence type="ECO:0000256" key="1">
    <source>
        <dbReference type="SAM" id="MobiDB-lite"/>
    </source>
</evidence>
<dbReference type="Proteomes" id="UP000264820">
    <property type="component" value="Unplaced"/>
</dbReference>
<keyword evidence="3" id="KW-1185">Reference proteome</keyword>
<accession>A0A3Q2YYD9</accession>
<reference evidence="2" key="2">
    <citation type="submission" date="2025-09" db="UniProtKB">
        <authorList>
            <consortium name="Ensembl"/>
        </authorList>
    </citation>
    <scope>IDENTIFICATION</scope>
</reference>
<name>A0A3Q2YYD9_HIPCM</name>
<feature type="compositionally biased region" description="Polar residues" evidence="1">
    <location>
        <begin position="1"/>
        <end position="10"/>
    </location>
</feature>
<protein>
    <submittedName>
        <fullName evidence="2">Uncharacterized protein</fullName>
    </submittedName>
</protein>